<dbReference type="GeneID" id="115992057"/>
<evidence type="ECO:0000256" key="1">
    <source>
        <dbReference type="ARBA" id="ARBA00004604"/>
    </source>
</evidence>
<keyword evidence="4" id="KW-0677">Repeat</keyword>
<evidence type="ECO:0000256" key="2">
    <source>
        <dbReference type="ARBA" id="ARBA00010734"/>
    </source>
</evidence>
<evidence type="ECO:0000256" key="3">
    <source>
        <dbReference type="ARBA" id="ARBA00022552"/>
    </source>
</evidence>
<evidence type="ECO:0000259" key="7">
    <source>
        <dbReference type="Pfam" id="PF08640"/>
    </source>
</evidence>
<dbReference type="InterPro" id="IPR003107">
    <property type="entry name" value="HAT"/>
</dbReference>
<sequence>MADVVQYRLERMVNELDDFERRGLFTRREIAEIVKQRRKYEYRLKRPSPLKQDYLAYIEYETQLDLLRRLRKKSVARELKEKGNMKMKQYHSDFAGVTRIVEIFRLAVTRFKGDIDLWFRYLEFCRLKRNGRMKKVLAQVIRFHPKVPGVWIYAAAWEFDHNLNVPAARALMQSGLRVCPTSEDLWVEYLRMELTYLNKLKARKVALGEDEGTLVHDTRLADEKEWREENKDLFMSLKDEEENNEGANVENEGLKMKVDLFRQQGLSVLETIYSAAVKALPSSFSLRKRLFEILEATDLAHSEEKREEMLNDMKRDFSTEPEYWDWLAKLEIVGPKSTQGMSEQKIVLSQVQKTIQVYEEALNIVPSAMMFNLYAKFLMGIIAPPEQENQNSLLPSHTVNYTSRLLMVYEKAEKMGYITEDLACQHISFYLQLGQLDEARKLAEKLCSGKLSDSAQLWLLRVSIEIRCITKDSSSPSKADLQSIFQLLTKVLPKVSISKAESLWLMALKFFANQKRFFDKLIEISLASLARDGGSENGFSLSSAIVNFVLQKDGVQHAREMYKQFLALPHPGLAIYKNCIELESNLSSVGDKDGIVNARKLYESALATYGQNVSLWQDFYSMEAKMGTSETATAVHWRARKTLKDSTALIAPLNL</sequence>
<protein>
    <recommendedName>
        <fullName evidence="11">U3 small nucleolar RNA-associated protein 6 homolog</fullName>
    </recommendedName>
</protein>
<feature type="domain" description="U3 small nucleolar RNA-associated protein 6 homolog C-terminal" evidence="8">
    <location>
        <begin position="353"/>
        <end position="643"/>
    </location>
</feature>
<organism evidence="9 10">
    <name type="scientific">Quercus lobata</name>
    <name type="common">Valley oak</name>
    <dbReference type="NCBI Taxonomy" id="97700"/>
    <lineage>
        <taxon>Eukaryota</taxon>
        <taxon>Viridiplantae</taxon>
        <taxon>Streptophyta</taxon>
        <taxon>Embryophyta</taxon>
        <taxon>Tracheophyta</taxon>
        <taxon>Spermatophyta</taxon>
        <taxon>Magnoliopsida</taxon>
        <taxon>eudicotyledons</taxon>
        <taxon>Gunneridae</taxon>
        <taxon>Pentapetalae</taxon>
        <taxon>rosids</taxon>
        <taxon>fabids</taxon>
        <taxon>Fagales</taxon>
        <taxon>Fagaceae</taxon>
        <taxon>Quercus</taxon>
    </lineage>
</organism>
<dbReference type="Pfam" id="PF24892">
    <property type="entry name" value="UTP6_C"/>
    <property type="match status" value="1"/>
</dbReference>
<keyword evidence="3" id="KW-0698">rRNA processing</keyword>
<dbReference type="Gene3D" id="1.25.40.10">
    <property type="entry name" value="Tetratricopeptide repeat domain"/>
    <property type="match status" value="4"/>
</dbReference>
<evidence type="ECO:0000256" key="4">
    <source>
        <dbReference type="ARBA" id="ARBA00022737"/>
    </source>
</evidence>
<evidence type="ECO:0000256" key="6">
    <source>
        <dbReference type="SAM" id="Coils"/>
    </source>
</evidence>
<dbReference type="SUPFAM" id="SSF48452">
    <property type="entry name" value="TPR-like"/>
    <property type="match status" value="1"/>
</dbReference>
<dbReference type="FunCoup" id="A0A7N2R5I4">
    <property type="interactions" value="3300"/>
</dbReference>
<dbReference type="RefSeq" id="XP_030971959.1">
    <property type="nucleotide sequence ID" value="XM_031116099.1"/>
</dbReference>
<dbReference type="Proteomes" id="UP000594261">
    <property type="component" value="Chromosome 5"/>
</dbReference>
<proteinExistence type="inferred from homology"/>
<accession>A0A7N2R5I4</accession>
<keyword evidence="6" id="KW-0175">Coiled coil</keyword>
<evidence type="ECO:0000313" key="9">
    <source>
        <dbReference type="EnsemblPlants" id="QL05p072729:mrna"/>
    </source>
</evidence>
<dbReference type="InterPro" id="IPR011990">
    <property type="entry name" value="TPR-like_helical_dom_sf"/>
</dbReference>
<feature type="coiled-coil region" evidence="6">
    <location>
        <begin position="223"/>
        <end position="257"/>
    </location>
</feature>
<reference evidence="9 10" key="1">
    <citation type="journal article" date="2016" name="G3 (Bethesda)">
        <title>First Draft Assembly and Annotation of the Genome of a California Endemic Oak Quercus lobata Nee (Fagaceae).</title>
        <authorList>
            <person name="Sork V.L."/>
            <person name="Fitz-Gibbon S.T."/>
            <person name="Puiu D."/>
            <person name="Crepeau M."/>
            <person name="Gugger P.F."/>
            <person name="Sherman R."/>
            <person name="Stevens K."/>
            <person name="Langley C.H."/>
            <person name="Pellegrini M."/>
            <person name="Salzberg S.L."/>
        </authorList>
    </citation>
    <scope>NUCLEOTIDE SEQUENCE [LARGE SCALE GENOMIC DNA]</scope>
    <source>
        <strain evidence="9 10">cv. SW786</strain>
    </source>
</reference>
<dbReference type="GO" id="GO:0034388">
    <property type="term" value="C:Pwp2p-containing subcomplex of 90S preribosome"/>
    <property type="evidence" value="ECO:0007669"/>
    <property type="project" value="TreeGrafter"/>
</dbReference>
<dbReference type="OrthoDB" id="28112at2759"/>
<dbReference type="GO" id="GO:0032040">
    <property type="term" value="C:small-subunit processome"/>
    <property type="evidence" value="ECO:0007669"/>
    <property type="project" value="TreeGrafter"/>
</dbReference>
<dbReference type="EMBL" id="LRBV02000005">
    <property type="status" value="NOT_ANNOTATED_CDS"/>
    <property type="molecule type" value="Genomic_DNA"/>
</dbReference>
<reference evidence="9" key="2">
    <citation type="submission" date="2021-01" db="UniProtKB">
        <authorList>
            <consortium name="EnsemblPlants"/>
        </authorList>
    </citation>
    <scope>IDENTIFICATION</scope>
</reference>
<dbReference type="InterPro" id="IPR055347">
    <property type="entry name" value="UTP6_N"/>
</dbReference>
<evidence type="ECO:0008006" key="11">
    <source>
        <dbReference type="Google" id="ProtNLM"/>
    </source>
</evidence>
<evidence type="ECO:0000313" key="10">
    <source>
        <dbReference type="Proteomes" id="UP000594261"/>
    </source>
</evidence>
<dbReference type="InterPro" id="IPR056907">
    <property type="entry name" value="UTP6_C"/>
</dbReference>
<evidence type="ECO:0000259" key="8">
    <source>
        <dbReference type="Pfam" id="PF24892"/>
    </source>
</evidence>
<dbReference type="KEGG" id="qlo:115992057"/>
<name>A0A7N2R5I4_QUELO</name>
<feature type="domain" description="U3 small nucleolar RNA-associated protein 6 N-terminal" evidence="7">
    <location>
        <begin position="9"/>
        <end position="82"/>
    </location>
</feature>
<dbReference type="Gramene" id="QL05p072729:mrna">
    <property type="protein sequence ID" value="QL05p072729:mrna"/>
    <property type="gene ID" value="QL05p072729"/>
</dbReference>
<dbReference type="PANTHER" id="PTHR23271:SF1">
    <property type="entry name" value="U3 SMALL NUCLEOLAR RNA-ASSOCIATED PROTEIN 6 HOMOLOG"/>
    <property type="match status" value="1"/>
</dbReference>
<dbReference type="PANTHER" id="PTHR23271">
    <property type="entry name" value="HEPATOCELLULAR CARCINOMA-ASSOCIATED ANTIGEN 66"/>
    <property type="match status" value="1"/>
</dbReference>
<dbReference type="EnsemblPlants" id="QL05p072729:mrna">
    <property type="protein sequence ID" value="QL05p072729:mrna"/>
    <property type="gene ID" value="QL05p072729"/>
</dbReference>
<keyword evidence="10" id="KW-1185">Reference proteome</keyword>
<comment type="subcellular location">
    <subcellularLocation>
        <location evidence="1">Nucleus</location>
        <location evidence="1">Nucleolus</location>
    </subcellularLocation>
</comment>
<dbReference type="GO" id="GO:0030515">
    <property type="term" value="F:snoRNA binding"/>
    <property type="evidence" value="ECO:0007669"/>
    <property type="project" value="InterPro"/>
</dbReference>
<dbReference type="GO" id="GO:0000462">
    <property type="term" value="P:maturation of SSU-rRNA from tricistronic rRNA transcript (SSU-rRNA, 5.8S rRNA, LSU-rRNA)"/>
    <property type="evidence" value="ECO:0007669"/>
    <property type="project" value="InterPro"/>
</dbReference>
<keyword evidence="5" id="KW-0539">Nucleus</keyword>
<gene>
    <name evidence="9" type="primary">LOC115992057</name>
</gene>
<dbReference type="Pfam" id="PF08640">
    <property type="entry name" value="U3_assoc_6"/>
    <property type="match status" value="1"/>
</dbReference>
<dbReference type="SMART" id="SM00386">
    <property type="entry name" value="HAT"/>
    <property type="match status" value="8"/>
</dbReference>
<dbReference type="AlphaFoldDB" id="A0A7N2R5I4"/>
<comment type="similarity">
    <text evidence="2">Belongs to the UTP6 family.</text>
</comment>
<dbReference type="OMA" id="CKQWNAK"/>
<evidence type="ECO:0000256" key="5">
    <source>
        <dbReference type="ARBA" id="ARBA00023242"/>
    </source>
</evidence>
<dbReference type="InterPro" id="IPR013949">
    <property type="entry name" value="Utp6"/>
</dbReference>
<dbReference type="InParanoid" id="A0A7N2R5I4"/>